<dbReference type="AlphaFoldDB" id="A0A314XKY4"/>
<protein>
    <recommendedName>
        <fullName evidence="5">Transmembrane protein</fullName>
    </recommendedName>
</protein>
<keyword evidence="2" id="KW-0812">Transmembrane</keyword>
<sequence>MPPNSNRRGDASESSSIVANSDTQRKQNHEPDAVCWLKCEILNLFAGLKIFLLLCGFFLIEFFGVSKDLGCSNGGLWRKVCQSSGFDGSSSISSTGSASILDGFDEFGCFPKIPS</sequence>
<feature type="region of interest" description="Disordered" evidence="1">
    <location>
        <begin position="1"/>
        <end position="28"/>
    </location>
</feature>
<dbReference type="EMBL" id="PJQY01002333">
    <property type="protein sequence ID" value="PQP94671.1"/>
    <property type="molecule type" value="Genomic_DNA"/>
</dbReference>
<proteinExistence type="predicted"/>
<keyword evidence="4" id="KW-1185">Reference proteome</keyword>
<reference evidence="3 4" key="1">
    <citation type="submission" date="2018-02" db="EMBL/GenBank/DDBJ databases">
        <title>Draft genome of wild Prunus yedoensis var. nudiflora.</title>
        <authorList>
            <person name="Baek S."/>
            <person name="Kim J.-H."/>
            <person name="Choi K."/>
            <person name="Kim G.-B."/>
            <person name="Cho A."/>
            <person name="Jang H."/>
            <person name="Shin C.-H."/>
            <person name="Yu H.-J."/>
            <person name="Mun J.-H."/>
        </authorList>
    </citation>
    <scope>NUCLEOTIDE SEQUENCE [LARGE SCALE GENOMIC DNA]</scope>
    <source>
        <strain evidence="4">cv. Jeju island</strain>
        <tissue evidence="3">Leaf</tissue>
    </source>
</reference>
<name>A0A314XKY4_PRUYE</name>
<evidence type="ECO:0000313" key="4">
    <source>
        <dbReference type="Proteomes" id="UP000250321"/>
    </source>
</evidence>
<feature type="compositionally biased region" description="Polar residues" evidence="1">
    <location>
        <begin position="1"/>
        <end position="22"/>
    </location>
</feature>
<evidence type="ECO:0000256" key="1">
    <source>
        <dbReference type="SAM" id="MobiDB-lite"/>
    </source>
</evidence>
<evidence type="ECO:0008006" key="5">
    <source>
        <dbReference type="Google" id="ProtNLM"/>
    </source>
</evidence>
<comment type="caution">
    <text evidence="3">The sequence shown here is derived from an EMBL/GenBank/DDBJ whole genome shotgun (WGS) entry which is preliminary data.</text>
</comment>
<keyword evidence="2" id="KW-0472">Membrane</keyword>
<keyword evidence="2" id="KW-1133">Transmembrane helix</keyword>
<dbReference type="Proteomes" id="UP000250321">
    <property type="component" value="Unassembled WGS sequence"/>
</dbReference>
<evidence type="ECO:0000313" key="3">
    <source>
        <dbReference type="EMBL" id="PQP94671.1"/>
    </source>
</evidence>
<accession>A0A314XKY4</accession>
<feature type="transmembrane region" description="Helical" evidence="2">
    <location>
        <begin position="41"/>
        <end position="60"/>
    </location>
</feature>
<organism evidence="3 4">
    <name type="scientific">Prunus yedoensis var. nudiflora</name>
    <dbReference type="NCBI Taxonomy" id="2094558"/>
    <lineage>
        <taxon>Eukaryota</taxon>
        <taxon>Viridiplantae</taxon>
        <taxon>Streptophyta</taxon>
        <taxon>Embryophyta</taxon>
        <taxon>Tracheophyta</taxon>
        <taxon>Spermatophyta</taxon>
        <taxon>Magnoliopsida</taxon>
        <taxon>eudicotyledons</taxon>
        <taxon>Gunneridae</taxon>
        <taxon>Pentapetalae</taxon>
        <taxon>rosids</taxon>
        <taxon>fabids</taxon>
        <taxon>Rosales</taxon>
        <taxon>Rosaceae</taxon>
        <taxon>Amygdaloideae</taxon>
        <taxon>Amygdaleae</taxon>
        <taxon>Prunus</taxon>
    </lineage>
</organism>
<evidence type="ECO:0000256" key="2">
    <source>
        <dbReference type="SAM" id="Phobius"/>
    </source>
</evidence>
<gene>
    <name evidence="3" type="ORF">Pyn_29789</name>
</gene>